<comment type="caution">
    <text evidence="2">The sequence shown here is derived from an EMBL/GenBank/DDBJ whole genome shotgun (WGS) entry which is preliminary data.</text>
</comment>
<proteinExistence type="predicted"/>
<evidence type="ECO:0000313" key="2">
    <source>
        <dbReference type="EMBL" id="MBN8661774.1"/>
    </source>
</evidence>
<organism evidence="2 3">
    <name type="scientific">Candidatus Obscuribacter phosphatis</name>
    <dbReference type="NCBI Taxonomy" id="1906157"/>
    <lineage>
        <taxon>Bacteria</taxon>
        <taxon>Bacillati</taxon>
        <taxon>Candidatus Melainabacteria</taxon>
        <taxon>Candidatus Obscuribacterales</taxon>
        <taxon>Candidatus Obscuribacteraceae</taxon>
        <taxon>Candidatus Obscuribacter</taxon>
    </lineage>
</organism>
<evidence type="ECO:0000313" key="3">
    <source>
        <dbReference type="Proteomes" id="UP000664277"/>
    </source>
</evidence>
<dbReference type="EMBL" id="JAFLCK010000024">
    <property type="protein sequence ID" value="MBN8661774.1"/>
    <property type="molecule type" value="Genomic_DNA"/>
</dbReference>
<name>A0A8J7P960_9BACT</name>
<reference evidence="2" key="1">
    <citation type="submission" date="2021-02" db="EMBL/GenBank/DDBJ databases">
        <title>Genome-Resolved Metagenomics of a Microbial Community Performing Photosynthetic Biological Nutrient Removal.</title>
        <authorList>
            <person name="Mcdaniel E.A."/>
        </authorList>
    </citation>
    <scope>NUCLEOTIDE SEQUENCE</scope>
    <source>
        <strain evidence="2">UWPOB_OBS1</strain>
    </source>
</reference>
<gene>
    <name evidence="2" type="ORF">J0M35_15515</name>
</gene>
<accession>A0A8J7P960</accession>
<dbReference type="AlphaFoldDB" id="A0A8J7P960"/>
<feature type="region of interest" description="Disordered" evidence="1">
    <location>
        <begin position="1"/>
        <end position="21"/>
    </location>
</feature>
<dbReference type="Proteomes" id="UP000664277">
    <property type="component" value="Unassembled WGS sequence"/>
</dbReference>
<sequence length="282" mass="30434">MTASQPNPNEPKPAVSEANRSLDGGKLGEAMLWLSTANVLDQSPDRTRLSGAVNSACFAVVAKVVNNCELRLLHCGNVTEKDVAEMNIAREAIAAILSKLPRAGETSKEFENLALVNAHFNRLAGSYPYLFQEHGSLTRFVPTRPNEAADVVKTLNACRSLLAAVQDKADKVETAIGETERYKAVDTAVSNAEASIFGFPFGVLSDFEAATFFIDGAMRLMETPPQPGGRIAKLDKELQELRTALASARAQVVHKNNGESRKELKRALALVRKLGFAIPTGI</sequence>
<evidence type="ECO:0000256" key="1">
    <source>
        <dbReference type="SAM" id="MobiDB-lite"/>
    </source>
</evidence>
<protein>
    <submittedName>
        <fullName evidence="2">Uncharacterized protein</fullName>
    </submittedName>
</protein>